<evidence type="ECO:0000313" key="3">
    <source>
        <dbReference type="EMBL" id="MBB5326798.1"/>
    </source>
</evidence>
<keyword evidence="4" id="KW-1185">Reference proteome</keyword>
<dbReference type="AlphaFoldDB" id="A0A9X0U206"/>
<evidence type="ECO:0000256" key="1">
    <source>
        <dbReference type="ARBA" id="ARBA00008007"/>
    </source>
</evidence>
<sequence length="237" mass="26061">MTLCVRCGEALDMEGVRFAGQFPVEGLVCSPCRMVPPEFERAVAYAVYQDELREMIHLLKYERVRSVAKPLGRFLARAIEMLEGEAGGDLLVIAVPLFPSKERERGYNQAVLLADAALAELKRSRPEWKLTATHDVIRRVKDTRSQFELTPKGRRRNLQGAFAVSDRAALAGREVLLVDDIYTTGATARACAQVLRRAGAAKVWVATASRAQPEMIAAWDDSASRDAGSNVAAWDAG</sequence>
<dbReference type="InterPro" id="IPR029057">
    <property type="entry name" value="PRTase-like"/>
</dbReference>
<feature type="domain" description="Phosphoribosyltransferase" evidence="2">
    <location>
        <begin position="111"/>
        <end position="212"/>
    </location>
</feature>
<dbReference type="PANTHER" id="PTHR47505:SF1">
    <property type="entry name" value="DNA UTILIZATION PROTEIN YHGH"/>
    <property type="match status" value="1"/>
</dbReference>
<dbReference type="InterPro" id="IPR000836">
    <property type="entry name" value="PRTase_dom"/>
</dbReference>
<evidence type="ECO:0000313" key="4">
    <source>
        <dbReference type="Proteomes" id="UP000535182"/>
    </source>
</evidence>
<dbReference type="PANTHER" id="PTHR47505">
    <property type="entry name" value="DNA UTILIZATION PROTEIN YHGH"/>
    <property type="match status" value="1"/>
</dbReference>
<reference evidence="3 4" key="1">
    <citation type="submission" date="2020-08" db="EMBL/GenBank/DDBJ databases">
        <title>Genomic Encyclopedia of Type Strains, Phase IV (KMG-V): Genome sequencing to study the core and pangenomes of soil and plant-associated prokaryotes.</title>
        <authorList>
            <person name="Whitman W."/>
        </authorList>
    </citation>
    <scope>NUCLEOTIDE SEQUENCE [LARGE SCALE GENOMIC DNA]</scope>
    <source>
        <strain evidence="3 4">X5P2</strain>
    </source>
</reference>
<dbReference type="Proteomes" id="UP000535182">
    <property type="component" value="Unassembled WGS sequence"/>
</dbReference>
<evidence type="ECO:0000259" key="2">
    <source>
        <dbReference type="Pfam" id="PF00156"/>
    </source>
</evidence>
<accession>A0A9X0U206</accession>
<dbReference type="RefSeq" id="WP_183972992.1">
    <property type="nucleotide sequence ID" value="NZ_JACHEB010000001.1"/>
</dbReference>
<comment type="caution">
    <text evidence="3">The sequence shown here is derived from an EMBL/GenBank/DDBJ whole genome shotgun (WGS) entry which is preliminary data.</text>
</comment>
<dbReference type="Gene3D" id="3.40.50.2020">
    <property type="match status" value="1"/>
</dbReference>
<dbReference type="Pfam" id="PF00156">
    <property type="entry name" value="Pribosyltran"/>
    <property type="match status" value="1"/>
</dbReference>
<organism evidence="3 4">
    <name type="scientific">Tunturiibacter gelidiferens</name>
    <dbReference type="NCBI Taxonomy" id="3069689"/>
    <lineage>
        <taxon>Bacteria</taxon>
        <taxon>Pseudomonadati</taxon>
        <taxon>Acidobacteriota</taxon>
        <taxon>Terriglobia</taxon>
        <taxon>Terriglobales</taxon>
        <taxon>Acidobacteriaceae</taxon>
        <taxon>Tunturiibacter</taxon>
    </lineage>
</organism>
<name>A0A9X0U206_9BACT</name>
<gene>
    <name evidence="3" type="ORF">HDF14_000392</name>
</gene>
<dbReference type="SUPFAM" id="SSF53271">
    <property type="entry name" value="PRTase-like"/>
    <property type="match status" value="1"/>
</dbReference>
<dbReference type="CDD" id="cd06223">
    <property type="entry name" value="PRTases_typeI"/>
    <property type="match status" value="1"/>
</dbReference>
<protein>
    <submittedName>
        <fullName evidence="3">ComF family protein</fullName>
    </submittedName>
</protein>
<proteinExistence type="inferred from homology"/>
<dbReference type="InterPro" id="IPR051910">
    <property type="entry name" value="ComF/GntX_DNA_util-trans"/>
</dbReference>
<comment type="similarity">
    <text evidence="1">Belongs to the ComF/GntX family.</text>
</comment>
<dbReference type="EMBL" id="JACHEB010000001">
    <property type="protein sequence ID" value="MBB5326798.1"/>
    <property type="molecule type" value="Genomic_DNA"/>
</dbReference>